<gene>
    <name evidence="1" type="ORF">L207DRAFT_339102</name>
</gene>
<dbReference type="Proteomes" id="UP000235786">
    <property type="component" value="Unassembled WGS sequence"/>
</dbReference>
<dbReference type="EMBL" id="KZ613945">
    <property type="protein sequence ID" value="PMD40479.1"/>
    <property type="molecule type" value="Genomic_DNA"/>
</dbReference>
<keyword evidence="2" id="KW-1185">Reference proteome</keyword>
<organism evidence="1 2">
    <name type="scientific">Hyaloscypha variabilis (strain UAMH 11265 / GT02V1 / F)</name>
    <name type="common">Meliniomyces variabilis</name>
    <dbReference type="NCBI Taxonomy" id="1149755"/>
    <lineage>
        <taxon>Eukaryota</taxon>
        <taxon>Fungi</taxon>
        <taxon>Dikarya</taxon>
        <taxon>Ascomycota</taxon>
        <taxon>Pezizomycotina</taxon>
        <taxon>Leotiomycetes</taxon>
        <taxon>Helotiales</taxon>
        <taxon>Hyaloscyphaceae</taxon>
        <taxon>Hyaloscypha</taxon>
        <taxon>Hyaloscypha variabilis</taxon>
    </lineage>
</organism>
<protein>
    <submittedName>
        <fullName evidence="1">Uncharacterized protein</fullName>
    </submittedName>
</protein>
<reference evidence="1 2" key="1">
    <citation type="submission" date="2016-04" db="EMBL/GenBank/DDBJ databases">
        <title>A degradative enzymes factory behind the ericoid mycorrhizal symbiosis.</title>
        <authorList>
            <consortium name="DOE Joint Genome Institute"/>
            <person name="Martino E."/>
            <person name="Morin E."/>
            <person name="Grelet G."/>
            <person name="Kuo A."/>
            <person name="Kohler A."/>
            <person name="Daghino S."/>
            <person name="Barry K."/>
            <person name="Choi C."/>
            <person name="Cichocki N."/>
            <person name="Clum A."/>
            <person name="Copeland A."/>
            <person name="Hainaut M."/>
            <person name="Haridas S."/>
            <person name="Labutti K."/>
            <person name="Lindquist E."/>
            <person name="Lipzen A."/>
            <person name="Khouja H.-R."/>
            <person name="Murat C."/>
            <person name="Ohm R."/>
            <person name="Olson A."/>
            <person name="Spatafora J."/>
            <person name="Veneault-Fourrey C."/>
            <person name="Henrissat B."/>
            <person name="Grigoriev I."/>
            <person name="Martin F."/>
            <person name="Perotto S."/>
        </authorList>
    </citation>
    <scope>NUCLEOTIDE SEQUENCE [LARGE SCALE GENOMIC DNA]</scope>
    <source>
        <strain evidence="1 2">F</strain>
    </source>
</reference>
<dbReference type="AlphaFoldDB" id="A0A2J6RPN8"/>
<proteinExistence type="predicted"/>
<sequence>MESVVVADSLAHPGHRQRGTHLTLLAVRQHPQWFTHCKVRSGCVLGAVTTPSVGVIPRKTCWQKAAELNRDRTTRREASKDTICPLPAAGSAKPASSFPSSHLLYHQIKTEPLQTCGRTPHTHLLAFSVRALCRQTRTHSYIISSLSTV</sequence>
<evidence type="ECO:0000313" key="2">
    <source>
        <dbReference type="Proteomes" id="UP000235786"/>
    </source>
</evidence>
<accession>A0A2J6RPN8</accession>
<name>A0A2J6RPN8_HYAVF</name>
<evidence type="ECO:0000313" key="1">
    <source>
        <dbReference type="EMBL" id="PMD40479.1"/>
    </source>
</evidence>